<protein>
    <submittedName>
        <fullName evidence="2">NAD(P)H-binding protein</fullName>
    </submittedName>
</protein>
<reference evidence="2 3" key="1">
    <citation type="journal article" date="2019" name="Int. J. Syst. Evol. Microbiol.">
        <title>The Global Catalogue of Microorganisms (GCM) 10K type strain sequencing project: providing services to taxonomists for standard genome sequencing and annotation.</title>
        <authorList>
            <consortium name="The Broad Institute Genomics Platform"/>
            <consortium name="The Broad Institute Genome Sequencing Center for Infectious Disease"/>
            <person name="Wu L."/>
            <person name="Ma J."/>
        </authorList>
    </citation>
    <scope>NUCLEOTIDE SEQUENCE [LARGE SCALE GENOMIC DNA]</scope>
    <source>
        <strain evidence="2 3">JCM 16013</strain>
    </source>
</reference>
<dbReference type="SUPFAM" id="SSF51735">
    <property type="entry name" value="NAD(P)-binding Rossmann-fold domains"/>
    <property type="match status" value="1"/>
</dbReference>
<accession>A0ABN2S8E6</accession>
<evidence type="ECO:0000313" key="2">
    <source>
        <dbReference type="EMBL" id="GAA1981557.1"/>
    </source>
</evidence>
<name>A0ABN2S8E6_9ACTN</name>
<gene>
    <name evidence="2" type="ORF">GCM10009838_48540</name>
</gene>
<dbReference type="InterPro" id="IPR036291">
    <property type="entry name" value="NAD(P)-bd_dom_sf"/>
</dbReference>
<dbReference type="PANTHER" id="PTHR43162:SF1">
    <property type="entry name" value="PRESTALK A DIFFERENTIATION PROTEIN A"/>
    <property type="match status" value="1"/>
</dbReference>
<dbReference type="Gene3D" id="3.90.25.10">
    <property type="entry name" value="UDP-galactose 4-epimerase, domain 1"/>
    <property type="match status" value="1"/>
</dbReference>
<sequence length="286" mass="29854">MIAILGATGTTGNALLRTLTAQGVPCRALTRTPHKLAGTVAVAAPVEVVPADAADPRSLRTALKGCDQLFLSMANQPNQVELEIAAIDAAAAAGVEHVVKLSAPAAEPDSPVAVSRGHAAIEAHLLAAVPHVTILRPYAFMQKLLLLAPGVTAGNVIVGAMGQAPCNYIDARDIADVAAVALTRRQAAGTVYELTGGRAVSHPELAALLSSLTGRRIAYVDLDPAEFHAHLVRTAGMPDWLAWHIVEIQQLAVNRPESPNSAIEDLLGRAPRSLEDFLAQNRAAFA</sequence>
<proteinExistence type="predicted"/>
<evidence type="ECO:0000313" key="3">
    <source>
        <dbReference type="Proteomes" id="UP001499854"/>
    </source>
</evidence>
<dbReference type="EMBL" id="BAAAQM010000028">
    <property type="protein sequence ID" value="GAA1981557.1"/>
    <property type="molecule type" value="Genomic_DNA"/>
</dbReference>
<dbReference type="RefSeq" id="WP_344659395.1">
    <property type="nucleotide sequence ID" value="NZ_BAAAQM010000028.1"/>
</dbReference>
<dbReference type="Gene3D" id="3.40.50.720">
    <property type="entry name" value="NAD(P)-binding Rossmann-like Domain"/>
    <property type="match status" value="1"/>
</dbReference>
<dbReference type="Pfam" id="PF05368">
    <property type="entry name" value="NmrA"/>
    <property type="match status" value="1"/>
</dbReference>
<evidence type="ECO:0000259" key="1">
    <source>
        <dbReference type="Pfam" id="PF05368"/>
    </source>
</evidence>
<dbReference type="Proteomes" id="UP001499854">
    <property type="component" value="Unassembled WGS sequence"/>
</dbReference>
<organism evidence="2 3">
    <name type="scientific">Catenulispora subtropica</name>
    <dbReference type="NCBI Taxonomy" id="450798"/>
    <lineage>
        <taxon>Bacteria</taxon>
        <taxon>Bacillati</taxon>
        <taxon>Actinomycetota</taxon>
        <taxon>Actinomycetes</taxon>
        <taxon>Catenulisporales</taxon>
        <taxon>Catenulisporaceae</taxon>
        <taxon>Catenulispora</taxon>
    </lineage>
</organism>
<comment type="caution">
    <text evidence="2">The sequence shown here is derived from an EMBL/GenBank/DDBJ whole genome shotgun (WGS) entry which is preliminary data.</text>
</comment>
<keyword evidence="3" id="KW-1185">Reference proteome</keyword>
<dbReference type="InterPro" id="IPR008030">
    <property type="entry name" value="NmrA-like"/>
</dbReference>
<dbReference type="InterPro" id="IPR051604">
    <property type="entry name" value="Ergot_Alk_Oxidoreductase"/>
</dbReference>
<dbReference type="PANTHER" id="PTHR43162">
    <property type="match status" value="1"/>
</dbReference>
<feature type="domain" description="NmrA-like" evidence="1">
    <location>
        <begin position="2"/>
        <end position="251"/>
    </location>
</feature>